<protein>
    <recommendedName>
        <fullName evidence="3">DUF1798 domain-containing protein</fullName>
    </recommendedName>
</protein>
<dbReference type="InterPro" id="IPR023351">
    <property type="entry name" value="YppE-like_sf"/>
</dbReference>
<evidence type="ECO:0000313" key="1">
    <source>
        <dbReference type="EMBL" id="WOS96553.1"/>
    </source>
</evidence>
<dbReference type="AlphaFoldDB" id="A0AAF0YIL7"/>
<sequence length="108" mass="13147">MNRPYTKECLLKYIDDVKRKYRFAQDGYEYHFDDEIQPFLLEADALASFIESLPTDRYFNDSTQLKLSKQITELAMACHKKELKPRLYNEKIKFINMWFNYFINKEII</sequence>
<dbReference type="KEGG" id="nmy:CJ229_002065"/>
<evidence type="ECO:0008006" key="3">
    <source>
        <dbReference type="Google" id="ProtNLM"/>
    </source>
</evidence>
<accession>A0AAF0YIL7</accession>
<dbReference type="EMBL" id="CP136964">
    <property type="protein sequence ID" value="WOS96553.1"/>
    <property type="molecule type" value="Genomic_DNA"/>
</dbReference>
<organism evidence="1 2">
    <name type="scientific">Nosocomiicoccus massiliensis</name>
    <dbReference type="NCBI Taxonomy" id="1232430"/>
    <lineage>
        <taxon>Bacteria</taxon>
        <taxon>Bacillati</taxon>
        <taxon>Bacillota</taxon>
        <taxon>Bacilli</taxon>
        <taxon>Bacillales</taxon>
        <taxon>Staphylococcaceae</taxon>
        <taxon>Nosocomiicoccus</taxon>
    </lineage>
</organism>
<name>A0AAF0YIL7_9STAP</name>
<gene>
    <name evidence="1" type="ORF">CJ229_002065</name>
</gene>
<proteinExistence type="predicted"/>
<dbReference type="SUPFAM" id="SSF140415">
    <property type="entry name" value="YppE-like"/>
    <property type="match status" value="1"/>
</dbReference>
<keyword evidence="2" id="KW-1185">Reference proteome</keyword>
<dbReference type="RefSeq" id="WP_068128461.1">
    <property type="nucleotide sequence ID" value="NZ_CP136964.1"/>
</dbReference>
<reference evidence="1 2" key="2">
    <citation type="submission" date="2023-10" db="EMBL/GenBank/DDBJ databases">
        <authorList>
            <person name="Choi B."/>
        </authorList>
    </citation>
    <scope>NUCLEOTIDE SEQUENCE [LARGE SCALE GENOMIC DNA]</scope>
    <source>
        <strain evidence="1 2">UMB0959</strain>
    </source>
</reference>
<reference evidence="2" key="1">
    <citation type="submission" date="2017-09" db="EMBL/GenBank/DDBJ databases">
        <title>Bacterial strain isolated from the female urinary microbiota.</title>
        <authorList>
            <person name="Thomas-White K."/>
            <person name="Kumar N."/>
            <person name="Forster S."/>
            <person name="Putonti C."/>
            <person name="Lawley T."/>
            <person name="Wolfe A.J."/>
        </authorList>
    </citation>
    <scope>NUCLEOTIDE SEQUENCE [LARGE SCALE GENOMIC DNA]</scope>
    <source>
        <strain evidence="2">UMB0959</strain>
    </source>
</reference>
<dbReference type="Proteomes" id="UP000243626">
    <property type="component" value="Chromosome"/>
</dbReference>
<evidence type="ECO:0000313" key="2">
    <source>
        <dbReference type="Proteomes" id="UP000243626"/>
    </source>
</evidence>